<dbReference type="PANTHER" id="PTHR23274">
    <property type="entry name" value="DNA HELICASE-RELATED"/>
    <property type="match status" value="1"/>
</dbReference>
<dbReference type="SUPFAM" id="SSF52540">
    <property type="entry name" value="P-loop containing nucleoside triphosphate hydrolases"/>
    <property type="match status" value="1"/>
</dbReference>
<dbReference type="GO" id="GO:0006260">
    <property type="term" value="P:DNA replication"/>
    <property type="evidence" value="ECO:0007669"/>
    <property type="project" value="TreeGrafter"/>
</dbReference>
<evidence type="ECO:0000313" key="2">
    <source>
        <dbReference type="Proteomes" id="UP000515154"/>
    </source>
</evidence>
<sequence length="164" mass="18271">MVNEDAEFLNSQDPPPLPLHELHLNVGCPVIFLCNLNALTLCNETRFVVKQMLDNVIEDQIIMGHDKNDTVFIPKIPLTPNTLLLPYAETSVPSHTRSLKVVGLDPRTSCFSHEQFYVGCSGAGHPDTLFIYAPEEKKPKMSSTKQPYSSYFSTAIFISSPKCS</sequence>
<dbReference type="KEGG" id="osn:115212253"/>
<name>A0A6P7SF20_9MOLL</name>
<reference evidence="3" key="1">
    <citation type="submission" date="2025-08" db="UniProtKB">
        <authorList>
            <consortium name="RefSeq"/>
        </authorList>
    </citation>
    <scope>IDENTIFICATION</scope>
</reference>
<dbReference type="Proteomes" id="UP000515154">
    <property type="component" value="Linkage group LG5"/>
</dbReference>
<protein>
    <submittedName>
        <fullName evidence="3">Uncharacterized protein LOC115212253</fullName>
    </submittedName>
</protein>
<dbReference type="InterPro" id="IPR049163">
    <property type="entry name" value="Pif1-like_2B_dom"/>
</dbReference>
<dbReference type="GO" id="GO:0005657">
    <property type="term" value="C:replication fork"/>
    <property type="evidence" value="ECO:0007669"/>
    <property type="project" value="TreeGrafter"/>
</dbReference>
<accession>A0A6P7SF20</accession>
<evidence type="ECO:0000313" key="3">
    <source>
        <dbReference type="RefSeq" id="XP_029636952.1"/>
    </source>
</evidence>
<evidence type="ECO:0000259" key="1">
    <source>
        <dbReference type="Pfam" id="PF21530"/>
    </source>
</evidence>
<dbReference type="RefSeq" id="XP_029636952.1">
    <property type="nucleotide sequence ID" value="XM_029781092.1"/>
</dbReference>
<dbReference type="PANTHER" id="PTHR23274:SF51">
    <property type="entry name" value="OS03G0423850 PROTEIN"/>
    <property type="match status" value="1"/>
</dbReference>
<proteinExistence type="predicted"/>
<feature type="domain" description="DNA helicase Pif1-like 2B" evidence="1">
    <location>
        <begin position="7"/>
        <end position="51"/>
    </location>
</feature>
<gene>
    <name evidence="3" type="primary">LOC115212253</name>
</gene>
<organism evidence="2 3">
    <name type="scientific">Octopus sinensis</name>
    <name type="common">East Asian common octopus</name>
    <dbReference type="NCBI Taxonomy" id="2607531"/>
    <lineage>
        <taxon>Eukaryota</taxon>
        <taxon>Metazoa</taxon>
        <taxon>Spiralia</taxon>
        <taxon>Lophotrochozoa</taxon>
        <taxon>Mollusca</taxon>
        <taxon>Cephalopoda</taxon>
        <taxon>Coleoidea</taxon>
        <taxon>Octopodiformes</taxon>
        <taxon>Octopoda</taxon>
        <taxon>Incirrata</taxon>
        <taxon>Octopodidae</taxon>
        <taxon>Octopus</taxon>
    </lineage>
</organism>
<dbReference type="InterPro" id="IPR027417">
    <property type="entry name" value="P-loop_NTPase"/>
</dbReference>
<dbReference type="AlphaFoldDB" id="A0A6P7SF20"/>
<dbReference type="Pfam" id="PF21530">
    <property type="entry name" value="Pif1_2B_dom"/>
    <property type="match status" value="1"/>
</dbReference>
<keyword evidence="2" id="KW-1185">Reference proteome</keyword>